<evidence type="ECO:0000313" key="1">
    <source>
        <dbReference type="EMBL" id="GBP13827.1"/>
    </source>
</evidence>
<organism evidence="1 2">
    <name type="scientific">Eumeta variegata</name>
    <name type="common">Bagworm moth</name>
    <name type="synonym">Eumeta japonica</name>
    <dbReference type="NCBI Taxonomy" id="151549"/>
    <lineage>
        <taxon>Eukaryota</taxon>
        <taxon>Metazoa</taxon>
        <taxon>Ecdysozoa</taxon>
        <taxon>Arthropoda</taxon>
        <taxon>Hexapoda</taxon>
        <taxon>Insecta</taxon>
        <taxon>Pterygota</taxon>
        <taxon>Neoptera</taxon>
        <taxon>Endopterygota</taxon>
        <taxon>Lepidoptera</taxon>
        <taxon>Glossata</taxon>
        <taxon>Ditrysia</taxon>
        <taxon>Tineoidea</taxon>
        <taxon>Psychidae</taxon>
        <taxon>Oiketicinae</taxon>
        <taxon>Eumeta</taxon>
    </lineage>
</organism>
<sequence>MGDWGYLTTRGRTTSTSLKLLKRRRRYGRRITIEDCGYFTKTSVEVVKARKRYGRIFYVLYHLMLIEPCKISVLDYGTQGPSTFYLSSS</sequence>
<protein>
    <submittedName>
        <fullName evidence="1">Uncharacterized protein</fullName>
    </submittedName>
</protein>
<dbReference type="EMBL" id="BGZK01005385">
    <property type="protein sequence ID" value="GBP13827.1"/>
    <property type="molecule type" value="Genomic_DNA"/>
</dbReference>
<dbReference type="Proteomes" id="UP000299102">
    <property type="component" value="Unassembled WGS sequence"/>
</dbReference>
<proteinExistence type="predicted"/>
<reference evidence="1 2" key="1">
    <citation type="journal article" date="2019" name="Commun. Biol.">
        <title>The bagworm genome reveals a unique fibroin gene that provides high tensile strength.</title>
        <authorList>
            <person name="Kono N."/>
            <person name="Nakamura H."/>
            <person name="Ohtoshi R."/>
            <person name="Tomita M."/>
            <person name="Numata K."/>
            <person name="Arakawa K."/>
        </authorList>
    </citation>
    <scope>NUCLEOTIDE SEQUENCE [LARGE SCALE GENOMIC DNA]</scope>
</reference>
<accession>A0A4C1TK52</accession>
<evidence type="ECO:0000313" key="2">
    <source>
        <dbReference type="Proteomes" id="UP000299102"/>
    </source>
</evidence>
<dbReference type="AlphaFoldDB" id="A0A4C1TK52"/>
<gene>
    <name evidence="1" type="ORF">EVAR_74173_1</name>
</gene>
<comment type="caution">
    <text evidence="1">The sequence shown here is derived from an EMBL/GenBank/DDBJ whole genome shotgun (WGS) entry which is preliminary data.</text>
</comment>
<name>A0A4C1TK52_EUMVA</name>
<keyword evidence="2" id="KW-1185">Reference proteome</keyword>